<dbReference type="Gene3D" id="3.50.50.60">
    <property type="entry name" value="FAD/NAD(P)-binding domain"/>
    <property type="match status" value="1"/>
</dbReference>
<evidence type="ECO:0000313" key="8">
    <source>
        <dbReference type="Proteomes" id="UP000320762"/>
    </source>
</evidence>
<dbReference type="EMBL" id="VDMD01000031">
    <property type="protein sequence ID" value="TRM59052.1"/>
    <property type="molecule type" value="Genomic_DNA"/>
</dbReference>
<dbReference type="STRING" id="97359.A0A550C2M7"/>
<comment type="similarity">
    <text evidence="2">Belongs to the GMC oxidoreductase family.</text>
</comment>
<dbReference type="Pfam" id="PF16010">
    <property type="entry name" value="CDH-cyt"/>
    <property type="match status" value="1"/>
</dbReference>
<dbReference type="InterPro" id="IPR036188">
    <property type="entry name" value="FAD/NAD-bd_sf"/>
</dbReference>
<evidence type="ECO:0000313" key="7">
    <source>
        <dbReference type="EMBL" id="TRM59052.1"/>
    </source>
</evidence>
<feature type="domain" description="Glucose-methanol-choline oxidoreductase N-terminal" evidence="6">
    <location>
        <begin position="477"/>
        <end position="491"/>
    </location>
</feature>
<feature type="chain" id="PRO_5021835474" evidence="4">
    <location>
        <begin position="19"/>
        <end position="756"/>
    </location>
</feature>
<evidence type="ECO:0000256" key="4">
    <source>
        <dbReference type="SAM" id="SignalP"/>
    </source>
</evidence>
<dbReference type="InterPro" id="IPR000172">
    <property type="entry name" value="GMC_OxRdtase_N"/>
</dbReference>
<comment type="cofactor">
    <cofactor evidence="1">
        <name>FAD</name>
        <dbReference type="ChEBI" id="CHEBI:57692"/>
    </cofactor>
</comment>
<feature type="signal peptide" evidence="4">
    <location>
        <begin position="1"/>
        <end position="18"/>
    </location>
</feature>
<keyword evidence="2" id="KW-0274">FAD</keyword>
<dbReference type="OrthoDB" id="413885at2759"/>
<dbReference type="InterPro" id="IPR053208">
    <property type="entry name" value="GMC_Oxidoreductase_CD"/>
</dbReference>
<dbReference type="InterPro" id="IPR015920">
    <property type="entry name" value="Cellobiose_DH-like_cyt"/>
</dbReference>
<feature type="compositionally biased region" description="Low complexity" evidence="3">
    <location>
        <begin position="208"/>
        <end position="225"/>
    </location>
</feature>
<dbReference type="PROSITE" id="PS00623">
    <property type="entry name" value="GMC_OXRED_1"/>
    <property type="match status" value="1"/>
</dbReference>
<protein>
    <submittedName>
        <fullName evidence="7">Cellobiose dehydrogenase</fullName>
    </submittedName>
</protein>
<dbReference type="Gene3D" id="3.30.410.10">
    <property type="entry name" value="Cholesterol Oxidase, domain 2"/>
    <property type="match status" value="1"/>
</dbReference>
<name>A0A550C2M7_9AGAR</name>
<evidence type="ECO:0000256" key="3">
    <source>
        <dbReference type="SAM" id="MobiDB-lite"/>
    </source>
</evidence>
<dbReference type="InterPro" id="IPR007867">
    <property type="entry name" value="GMC_OxRtase_C"/>
</dbReference>
<dbReference type="AlphaFoldDB" id="A0A550C2M7"/>
<feature type="domain" description="Glucose-methanol-choline oxidoreductase N-terminal" evidence="5">
    <location>
        <begin position="310"/>
        <end position="333"/>
    </location>
</feature>
<sequence length="756" mass="80668">MLWRAALAALPFAGYALAQSATQYTDSDTGITFWGITDASHGVTYGYVFPETDTGEFIGEIVAPIATGWAAQSPRGSMLNSILLMAWANGDDVVHSVRFATGYVEPEPMEGPIITVLPSTMVNATHWKWVYRCQNCTTWTGGSIDPDGSGAPAWAFSSEPVDSPADPDTDFSEHTDFGFYGLDFSAAHASQADYDNWAAGGTGGGGSPTTTTTTTTTGPTATATPTPVDYIVVGAGPGGIIAADRLSEAGKDVLLLERGGPSTGETGGTYTAPWAAGSGLTKFDIPGLFETLFNDANSFWWCKDVTTFAGCLVGGGTEVNGALYWYPTDLDFSTANGWPSDWTNHNPYTNKLKQRLPSTDAPSTDGKRYLTQVYDVVGELLKPLGFRSITINDDPNSKDHVYGYSAFDFLDGKRAGPVATYLQTALERENFKLLTYTNALNVVRNGSAITGVRTNDTSIVDGVYTLKPGGRVILSAGTLQTPRLLFRSGIGPSDMITLVQGNAAATPFLPDESDWIDLPVGDNVSDNPSINLVFTHPDVDSYDNWAEVWADPRPEDAEQYLEDQSGVLAAASPRLNFWRAYPGSDGKTRYMQGTARPGAASIDTENDYDINKVFTITCYLSTGITSRGRVGIDAALTARPLVNPWLTDPVDKQVLLTGIKEIVSAIGNVSDLVMITPDNTTTVDDYVNDYDLTAMNSNHWVGSASIGSVVDSHAKVMGTDNLFIVDASILPALPMGNPQGAIMSAAEQAIAKILAL</sequence>
<keyword evidence="4" id="KW-0732">Signal</keyword>
<dbReference type="Gene3D" id="2.60.40.1210">
    <property type="entry name" value="Cellobiose dehydrogenase, cytochrome domain"/>
    <property type="match status" value="1"/>
</dbReference>
<organism evidence="7 8">
    <name type="scientific">Schizophyllum amplum</name>
    <dbReference type="NCBI Taxonomy" id="97359"/>
    <lineage>
        <taxon>Eukaryota</taxon>
        <taxon>Fungi</taxon>
        <taxon>Dikarya</taxon>
        <taxon>Basidiomycota</taxon>
        <taxon>Agaricomycotina</taxon>
        <taxon>Agaricomycetes</taxon>
        <taxon>Agaricomycetidae</taxon>
        <taxon>Agaricales</taxon>
        <taxon>Schizophyllaceae</taxon>
        <taxon>Schizophyllum</taxon>
    </lineage>
</organism>
<evidence type="ECO:0000259" key="6">
    <source>
        <dbReference type="PROSITE" id="PS00624"/>
    </source>
</evidence>
<evidence type="ECO:0000259" key="5">
    <source>
        <dbReference type="PROSITE" id="PS00623"/>
    </source>
</evidence>
<accession>A0A550C2M7</accession>
<evidence type="ECO:0000256" key="2">
    <source>
        <dbReference type="RuleBase" id="RU003968"/>
    </source>
</evidence>
<keyword evidence="2" id="KW-0285">Flavoprotein</keyword>
<dbReference type="SUPFAM" id="SSF51905">
    <property type="entry name" value="FAD/NAD(P)-binding domain"/>
    <property type="match status" value="1"/>
</dbReference>
<dbReference type="Pfam" id="PF05199">
    <property type="entry name" value="GMC_oxred_C"/>
    <property type="match status" value="1"/>
</dbReference>
<dbReference type="SUPFAM" id="SSF49344">
    <property type="entry name" value="CBD9-like"/>
    <property type="match status" value="1"/>
</dbReference>
<keyword evidence="8" id="KW-1185">Reference proteome</keyword>
<dbReference type="SUPFAM" id="SSF54373">
    <property type="entry name" value="FAD-linked reductases, C-terminal domain"/>
    <property type="match status" value="1"/>
</dbReference>
<dbReference type="PANTHER" id="PTHR47190">
    <property type="entry name" value="DEHYDROGENASE, PUTATIVE-RELATED"/>
    <property type="match status" value="1"/>
</dbReference>
<dbReference type="PANTHER" id="PTHR47190:SF4">
    <property type="entry name" value="DEHYDROGENASE, PUTATIVE-RELATED"/>
    <property type="match status" value="1"/>
</dbReference>
<dbReference type="Pfam" id="PF00732">
    <property type="entry name" value="GMC_oxred_N"/>
    <property type="match status" value="1"/>
</dbReference>
<feature type="region of interest" description="Disordered" evidence="3">
    <location>
        <begin position="150"/>
        <end position="172"/>
    </location>
</feature>
<gene>
    <name evidence="7" type="ORF">BD626DRAFT_559802</name>
</gene>
<dbReference type="GO" id="GO:0050660">
    <property type="term" value="F:flavin adenine dinucleotide binding"/>
    <property type="evidence" value="ECO:0007669"/>
    <property type="project" value="InterPro"/>
</dbReference>
<dbReference type="Pfam" id="PF13450">
    <property type="entry name" value="NAD_binding_8"/>
    <property type="match status" value="1"/>
</dbReference>
<dbReference type="CDD" id="cd09630">
    <property type="entry name" value="CDH_like_cytochrome"/>
    <property type="match status" value="1"/>
</dbReference>
<comment type="caution">
    <text evidence="7">The sequence shown here is derived from an EMBL/GenBank/DDBJ whole genome shotgun (WGS) entry which is preliminary data.</text>
</comment>
<proteinExistence type="inferred from homology"/>
<feature type="region of interest" description="Disordered" evidence="3">
    <location>
        <begin position="199"/>
        <end position="225"/>
    </location>
</feature>
<dbReference type="GO" id="GO:0016614">
    <property type="term" value="F:oxidoreductase activity, acting on CH-OH group of donors"/>
    <property type="evidence" value="ECO:0007669"/>
    <property type="project" value="InterPro"/>
</dbReference>
<dbReference type="Proteomes" id="UP000320762">
    <property type="component" value="Unassembled WGS sequence"/>
</dbReference>
<evidence type="ECO:0000256" key="1">
    <source>
        <dbReference type="ARBA" id="ARBA00001974"/>
    </source>
</evidence>
<dbReference type="PROSITE" id="PS00624">
    <property type="entry name" value="GMC_OXRED_2"/>
    <property type="match status" value="1"/>
</dbReference>
<reference evidence="7 8" key="1">
    <citation type="journal article" date="2019" name="New Phytol.">
        <title>Comparative genomics reveals unique wood-decay strategies and fruiting body development in the Schizophyllaceae.</title>
        <authorList>
            <person name="Almasi E."/>
            <person name="Sahu N."/>
            <person name="Krizsan K."/>
            <person name="Balint B."/>
            <person name="Kovacs G.M."/>
            <person name="Kiss B."/>
            <person name="Cseklye J."/>
            <person name="Drula E."/>
            <person name="Henrissat B."/>
            <person name="Nagy I."/>
            <person name="Chovatia M."/>
            <person name="Adam C."/>
            <person name="LaButti K."/>
            <person name="Lipzen A."/>
            <person name="Riley R."/>
            <person name="Grigoriev I.V."/>
            <person name="Nagy L.G."/>
        </authorList>
    </citation>
    <scope>NUCLEOTIDE SEQUENCE [LARGE SCALE GENOMIC DNA]</scope>
    <source>
        <strain evidence="7 8">NL-1724</strain>
    </source>
</reference>